<dbReference type="EMBL" id="CAAALY010270205">
    <property type="protein sequence ID" value="VEL41628.1"/>
    <property type="molecule type" value="Genomic_DNA"/>
</dbReference>
<dbReference type="Proteomes" id="UP000784294">
    <property type="component" value="Unassembled WGS sequence"/>
</dbReference>
<accession>A0A448XPA1</accession>
<name>A0A448XPA1_9PLAT</name>
<reference evidence="1" key="1">
    <citation type="submission" date="2018-11" db="EMBL/GenBank/DDBJ databases">
        <authorList>
            <consortium name="Pathogen Informatics"/>
        </authorList>
    </citation>
    <scope>NUCLEOTIDE SEQUENCE</scope>
</reference>
<dbReference type="AlphaFoldDB" id="A0A448XPA1"/>
<keyword evidence="2" id="KW-1185">Reference proteome</keyword>
<comment type="caution">
    <text evidence="1">The sequence shown here is derived from an EMBL/GenBank/DDBJ whole genome shotgun (WGS) entry which is preliminary data.</text>
</comment>
<gene>
    <name evidence="1" type="ORF">PXEA_LOCUS35068</name>
</gene>
<organism evidence="1 2">
    <name type="scientific">Protopolystoma xenopodis</name>
    <dbReference type="NCBI Taxonomy" id="117903"/>
    <lineage>
        <taxon>Eukaryota</taxon>
        <taxon>Metazoa</taxon>
        <taxon>Spiralia</taxon>
        <taxon>Lophotrochozoa</taxon>
        <taxon>Platyhelminthes</taxon>
        <taxon>Monogenea</taxon>
        <taxon>Polyopisthocotylea</taxon>
        <taxon>Polystomatidea</taxon>
        <taxon>Polystomatidae</taxon>
        <taxon>Protopolystoma</taxon>
    </lineage>
</organism>
<sequence>MSSLKHPKTDSCDVGKLWKLVVLSAPHSSAAAAAKKPTYPFNEVQVCPDPLSIWPECGRAAQRHELRTTGQRTSWSCRNIGELPWCPETGVSFALATNDVVLWSELHLFIPPVCRLVECDSDPISEGRFARFIRPFAPVPAALLRTVHGRIEDTFKRCASLNFGGRIGIIFLKNDTPSYRQPVLAKALVGLEGIRVSFITLRQTWDKVRKREHVDQAPHASDRPNRFTGLLAGGEKLIDYQPAYRFIWFSVTNHDMAINRLQTVRKDSCEFGSSCVGCCRL</sequence>
<protein>
    <submittedName>
        <fullName evidence="1">Uncharacterized protein</fullName>
    </submittedName>
</protein>
<evidence type="ECO:0000313" key="2">
    <source>
        <dbReference type="Proteomes" id="UP000784294"/>
    </source>
</evidence>
<proteinExistence type="predicted"/>
<evidence type="ECO:0000313" key="1">
    <source>
        <dbReference type="EMBL" id="VEL41628.1"/>
    </source>
</evidence>